<protein>
    <submittedName>
        <fullName evidence="4">Putative ABC transport system ATP-binding protein</fullName>
    </submittedName>
</protein>
<comment type="caution">
    <text evidence="4">The sequence shown here is derived from an EMBL/GenBank/DDBJ whole genome shotgun (WGS) entry which is preliminary data.</text>
</comment>
<dbReference type="RefSeq" id="WP_110290229.1">
    <property type="nucleotide sequence ID" value="NZ_QICS01000001.1"/>
</dbReference>
<dbReference type="GO" id="GO:0016887">
    <property type="term" value="F:ATP hydrolysis activity"/>
    <property type="evidence" value="ECO:0007669"/>
    <property type="project" value="InterPro"/>
</dbReference>
<dbReference type="PROSITE" id="PS50893">
    <property type="entry name" value="ABC_TRANSPORTER_2"/>
    <property type="match status" value="1"/>
</dbReference>
<reference evidence="4 5" key="1">
    <citation type="submission" date="2018-05" db="EMBL/GenBank/DDBJ databases">
        <title>Genomic Encyclopedia of Type Strains, Phase IV (KMG-IV): sequencing the most valuable type-strain genomes for metagenomic binning, comparative biology and taxonomic classification.</title>
        <authorList>
            <person name="Goeker M."/>
        </authorList>
    </citation>
    <scope>NUCLEOTIDE SEQUENCE [LARGE SCALE GENOMIC DNA]</scope>
    <source>
        <strain evidence="4 5">DSM 28816</strain>
    </source>
</reference>
<evidence type="ECO:0000259" key="3">
    <source>
        <dbReference type="PROSITE" id="PS50893"/>
    </source>
</evidence>
<dbReference type="GO" id="GO:0005524">
    <property type="term" value="F:ATP binding"/>
    <property type="evidence" value="ECO:0007669"/>
    <property type="project" value="UniProtKB-KW"/>
</dbReference>
<dbReference type="InterPro" id="IPR027417">
    <property type="entry name" value="P-loop_NTPase"/>
</dbReference>
<evidence type="ECO:0000313" key="5">
    <source>
        <dbReference type="Proteomes" id="UP000247523"/>
    </source>
</evidence>
<dbReference type="AlphaFoldDB" id="A0A318ESJ8"/>
<dbReference type="Proteomes" id="UP000247523">
    <property type="component" value="Unassembled WGS sequence"/>
</dbReference>
<feature type="domain" description="ABC transporter" evidence="3">
    <location>
        <begin position="2"/>
        <end position="206"/>
    </location>
</feature>
<dbReference type="EMBL" id="QICS01000001">
    <property type="protein sequence ID" value="PXV95919.1"/>
    <property type="molecule type" value="Genomic_DNA"/>
</dbReference>
<dbReference type="PROSITE" id="PS00211">
    <property type="entry name" value="ABC_TRANSPORTER_1"/>
    <property type="match status" value="1"/>
</dbReference>
<evidence type="ECO:0000256" key="1">
    <source>
        <dbReference type="ARBA" id="ARBA00022741"/>
    </source>
</evidence>
<dbReference type="PANTHER" id="PTHR42798:SF2">
    <property type="entry name" value="ABC TRANSPORTER ATP-BINDING PROTEIN MG467-RELATED"/>
    <property type="match status" value="1"/>
</dbReference>
<dbReference type="Gene3D" id="3.40.50.300">
    <property type="entry name" value="P-loop containing nucleotide triphosphate hydrolases"/>
    <property type="match status" value="1"/>
</dbReference>
<dbReference type="InterPro" id="IPR003439">
    <property type="entry name" value="ABC_transporter-like_ATP-bd"/>
</dbReference>
<name>A0A318ESJ8_9FIRM</name>
<keyword evidence="1" id="KW-0547">Nucleotide-binding</keyword>
<evidence type="ECO:0000313" key="4">
    <source>
        <dbReference type="EMBL" id="PXV95919.1"/>
    </source>
</evidence>
<organism evidence="4 5">
    <name type="scientific">Lachnotalea glycerini</name>
    <dbReference type="NCBI Taxonomy" id="1763509"/>
    <lineage>
        <taxon>Bacteria</taxon>
        <taxon>Bacillati</taxon>
        <taxon>Bacillota</taxon>
        <taxon>Clostridia</taxon>
        <taxon>Lachnospirales</taxon>
        <taxon>Lachnospiraceae</taxon>
        <taxon>Lachnotalea</taxon>
    </lineage>
</organism>
<dbReference type="SUPFAM" id="SSF52540">
    <property type="entry name" value="P-loop containing nucleoside triphosphate hydrolases"/>
    <property type="match status" value="1"/>
</dbReference>
<dbReference type="PANTHER" id="PTHR42798">
    <property type="entry name" value="LIPOPROTEIN-RELEASING SYSTEM ATP-BINDING PROTEIN LOLD"/>
    <property type="match status" value="1"/>
</dbReference>
<dbReference type="Pfam" id="PF00005">
    <property type="entry name" value="ABC_tran"/>
    <property type="match status" value="1"/>
</dbReference>
<dbReference type="InterPro" id="IPR017871">
    <property type="entry name" value="ABC_transporter-like_CS"/>
</dbReference>
<dbReference type="InterPro" id="IPR003593">
    <property type="entry name" value="AAA+_ATPase"/>
</dbReference>
<gene>
    <name evidence="4" type="ORF">C8E03_101550</name>
</gene>
<dbReference type="SMART" id="SM00382">
    <property type="entry name" value="AAA"/>
    <property type="match status" value="1"/>
</dbReference>
<evidence type="ECO:0000256" key="2">
    <source>
        <dbReference type="ARBA" id="ARBA00022840"/>
    </source>
</evidence>
<proteinExistence type="predicted"/>
<accession>A0A318ESJ8</accession>
<keyword evidence="2 4" id="KW-0067">ATP-binding</keyword>
<sequence length="206" mass="23345">MIKLSNINKNFDQRIILSNVSLCISKNEFVCITGESGVGKTTLLNIIGLLEKPDSGELSLNGRINFTKTDILRLRRQFFGYIFQDFLLMTNKTVEENIKISNLGKLDKKVINDIMKKVGLDLSYLNKKVYHLSGGEQQKVAIARMMMKPYELVLADEPTGNLDYKNKMDVIEIFKDIKKAGKTIVCVTHDKEVADSADRIINLNKL</sequence>